<comment type="subcellular location">
    <subcellularLocation>
        <location evidence="1">Mitochondrion</location>
    </subcellularLocation>
</comment>
<dbReference type="STRING" id="45607.A0A2T0FGQ1"/>
<evidence type="ECO:0000259" key="7">
    <source>
        <dbReference type="Pfam" id="PF01636"/>
    </source>
</evidence>
<evidence type="ECO:0000313" key="8">
    <source>
        <dbReference type="EMBL" id="PRT54164.1"/>
    </source>
</evidence>
<dbReference type="InterPro" id="IPR002575">
    <property type="entry name" value="Aminoglycoside_PTrfase"/>
</dbReference>
<organism evidence="8 9">
    <name type="scientific">Wickerhamiella sorbophila</name>
    <dbReference type="NCBI Taxonomy" id="45607"/>
    <lineage>
        <taxon>Eukaryota</taxon>
        <taxon>Fungi</taxon>
        <taxon>Dikarya</taxon>
        <taxon>Ascomycota</taxon>
        <taxon>Saccharomycotina</taxon>
        <taxon>Dipodascomycetes</taxon>
        <taxon>Dipodascales</taxon>
        <taxon>Trichomonascaceae</taxon>
        <taxon>Wickerhamiella</taxon>
    </lineage>
</organism>
<dbReference type="PANTHER" id="PTHR36091">
    <property type="entry name" value="ALTERED INHERITANCE OF MITOCHONDRIA PROTEIN 9, MITOCHONDRIAL"/>
    <property type="match status" value="1"/>
</dbReference>
<proteinExistence type="inferred from homology"/>
<protein>
    <recommendedName>
        <fullName evidence="3">Altered inheritance of mitochondria protein 9, mitochondrial</fullName>
    </recommendedName>
    <alternativeName>
        <fullName evidence="6">Found in mitochondrial proteome protein 29</fullName>
    </alternativeName>
</protein>
<evidence type="ECO:0000313" key="9">
    <source>
        <dbReference type="Proteomes" id="UP000238350"/>
    </source>
</evidence>
<feature type="domain" description="Aminoglycoside phosphotransferase" evidence="7">
    <location>
        <begin position="101"/>
        <end position="357"/>
    </location>
</feature>
<keyword evidence="5" id="KW-0496">Mitochondrion</keyword>
<evidence type="ECO:0000256" key="5">
    <source>
        <dbReference type="ARBA" id="ARBA00023128"/>
    </source>
</evidence>
<keyword evidence="4" id="KW-0809">Transit peptide</keyword>
<dbReference type="EMBL" id="NDIQ01000001">
    <property type="protein sequence ID" value="PRT54164.1"/>
    <property type="molecule type" value="Genomic_DNA"/>
</dbReference>
<gene>
    <name evidence="8" type="ORF">B9G98_01784</name>
</gene>
<keyword evidence="9" id="KW-1185">Reference proteome</keyword>
<dbReference type="InterPro" id="IPR051035">
    <property type="entry name" value="Mito_inheritance_9"/>
</dbReference>
<evidence type="ECO:0000256" key="6">
    <source>
        <dbReference type="ARBA" id="ARBA00031849"/>
    </source>
</evidence>
<name>A0A2T0FGQ1_9ASCO</name>
<comment type="similarity">
    <text evidence="2">Belongs to the AIM9 family.</text>
</comment>
<dbReference type="SUPFAM" id="SSF56112">
    <property type="entry name" value="Protein kinase-like (PK-like)"/>
    <property type="match status" value="1"/>
</dbReference>
<dbReference type="AlphaFoldDB" id="A0A2T0FGQ1"/>
<reference evidence="8 9" key="1">
    <citation type="submission" date="2017-04" db="EMBL/GenBank/DDBJ databases">
        <title>Genome sequencing of [Candida] sorbophila.</title>
        <authorList>
            <person name="Ahn J.O."/>
        </authorList>
    </citation>
    <scope>NUCLEOTIDE SEQUENCE [LARGE SCALE GENOMIC DNA]</scope>
    <source>
        <strain evidence="8 9">DS02</strain>
    </source>
</reference>
<evidence type="ECO:0000256" key="1">
    <source>
        <dbReference type="ARBA" id="ARBA00004173"/>
    </source>
</evidence>
<evidence type="ECO:0000256" key="4">
    <source>
        <dbReference type="ARBA" id="ARBA00022946"/>
    </source>
</evidence>
<dbReference type="InterPro" id="IPR011009">
    <property type="entry name" value="Kinase-like_dom_sf"/>
</dbReference>
<dbReference type="Proteomes" id="UP000238350">
    <property type="component" value="Unassembled WGS sequence"/>
</dbReference>
<dbReference type="GeneID" id="36515533"/>
<evidence type="ECO:0000256" key="2">
    <source>
        <dbReference type="ARBA" id="ARBA00005543"/>
    </source>
</evidence>
<dbReference type="GO" id="GO:0005739">
    <property type="term" value="C:mitochondrion"/>
    <property type="evidence" value="ECO:0007669"/>
    <property type="project" value="UniProtKB-SubCell"/>
</dbReference>
<dbReference type="OrthoDB" id="2968323at2759"/>
<evidence type="ECO:0000256" key="3">
    <source>
        <dbReference type="ARBA" id="ARBA00016197"/>
    </source>
</evidence>
<comment type="caution">
    <text evidence="8">The sequence shown here is derived from an EMBL/GenBank/DDBJ whole genome shotgun (WGS) entry which is preliminary data.</text>
</comment>
<sequence>MGLFEPQIIFVMIRNLSRRVPVLRRFSSKADDVVYVDPNDPKVDTKQFFEYQTGRWLENDKAEREQRTTKFSLNGLVEVLKQKVDYLEKTPEHKDFGVRTIEPYFEGKHNKLYKLVLNDMRTYILRIPYAVGHAEYREKRLLSEVATMDFMRKKHDMRLPNPVAWEATAANPAETAFMVMDYVKGEKLMSQWKPWVEEMQEKAAIIKPAADFVDKLVATEFSKYGSLYFTEDVDSKYQTDLPYVGETDKELVDRWRIGPSVEKRFWKGRTPEIGAEFRGPWNTYSEYLQDTARVQRAYVEDWIAQNPSSELLQNAKKAVERYEKLVPSLFVEGEFAADLTSPRLHHPDVSPLNMLGQDNLSRVWLIDFENTAIRPFMLHGLPWFVRNPGEKIYKKEEVPNYDQLPEHERAIVDHYIRLTQNEFTFEYFFHKLRPTLFQALNPSIKRREEVVSRALACDIDTGFYNDLDFAIYKLCEMWSFLNIEPSRAFPVSYTDAELETISNNVTAWNSELTRNPSLENKGFLSAREFDKHLGEGNLVPKCDGSYEFTSEFLDKMGNFTP</sequence>
<dbReference type="RefSeq" id="XP_024664110.1">
    <property type="nucleotide sequence ID" value="XM_024808342.1"/>
</dbReference>
<dbReference type="PANTHER" id="PTHR36091:SF1">
    <property type="entry name" value="ALTERED INHERITANCE OF MITOCHONDRIA PROTEIN 9, MITOCHONDRIAL"/>
    <property type="match status" value="1"/>
</dbReference>
<accession>A0A2T0FGQ1</accession>
<dbReference type="Pfam" id="PF01636">
    <property type="entry name" value="APH"/>
    <property type="match status" value="1"/>
</dbReference>